<accession>A0A853IJI7</accession>
<gene>
    <name evidence="1" type="ORF">H0I39_02060</name>
</gene>
<protein>
    <submittedName>
        <fullName evidence="1">Carboxypeptidase regulatory-like domain-containing protein</fullName>
    </submittedName>
</protein>
<keyword evidence="1" id="KW-0645">Protease</keyword>
<dbReference type="RefSeq" id="WP_180549408.1">
    <property type="nucleotide sequence ID" value="NZ_JACCKX010000001.1"/>
</dbReference>
<evidence type="ECO:0000313" key="2">
    <source>
        <dbReference type="Proteomes" id="UP000589716"/>
    </source>
</evidence>
<dbReference type="EMBL" id="JACCKX010000001">
    <property type="protein sequence ID" value="NZA00873.1"/>
    <property type="molecule type" value="Genomic_DNA"/>
</dbReference>
<proteinExistence type="predicted"/>
<evidence type="ECO:0000313" key="1">
    <source>
        <dbReference type="EMBL" id="NZA00873.1"/>
    </source>
</evidence>
<organism evidence="1 2">
    <name type="scientific">Ottowia beijingensis</name>
    <dbReference type="NCBI Taxonomy" id="1207057"/>
    <lineage>
        <taxon>Bacteria</taxon>
        <taxon>Pseudomonadati</taxon>
        <taxon>Pseudomonadota</taxon>
        <taxon>Betaproteobacteria</taxon>
        <taxon>Burkholderiales</taxon>
        <taxon>Comamonadaceae</taxon>
        <taxon>Ottowia</taxon>
    </lineage>
</organism>
<reference evidence="1 2" key="1">
    <citation type="submission" date="2020-07" db="EMBL/GenBank/DDBJ databases">
        <authorList>
            <person name="Maaloum M."/>
        </authorList>
    </citation>
    <scope>NUCLEOTIDE SEQUENCE [LARGE SCALE GENOMIC DNA]</scope>
    <source>
        <strain evidence="1 2">GCS-AN-3</strain>
    </source>
</reference>
<dbReference type="Proteomes" id="UP000589716">
    <property type="component" value="Unassembled WGS sequence"/>
</dbReference>
<dbReference type="GO" id="GO:0004180">
    <property type="term" value="F:carboxypeptidase activity"/>
    <property type="evidence" value="ECO:0007669"/>
    <property type="project" value="UniProtKB-KW"/>
</dbReference>
<dbReference type="AlphaFoldDB" id="A0A853IJI7"/>
<keyword evidence="1" id="KW-0378">Hydrolase</keyword>
<keyword evidence="1" id="KW-0121">Carboxypeptidase</keyword>
<sequence>MSLACLAGLPPIERPLSVPGIEAAPTSNMEVELDNADGALTRLWADRPPVRRAARVRAGGGVLFAGVVTGVQLGARVRLSLEAGMDRPLSDNLPLRTSAVWGGWRELRVLPWGWGQVTVAPIQYSSDQRVFALLDHPIQGVDEVRRDDVATPAYDWRNGVDSTGRAVSFIELAQPLAEGERLAVTLRGRMHPDTGRLLQTPAEILHDVLAHLAGAPVQWADFDDYRTETAEWVLGGLLDDNTVSVRAAVDQLMQSAGGAWSAAMPGIALTWPPLPDDAAPALRVDRLAAPELQAATAATGIVTVLRVLYDYDHAAGRYRRAVQLRAPDAVREYGALEQEWPAPWLRTPRQAEALGRRMLAWLARPRWRLGWRQDWADVATGSWVHIEHPLAPIAGRHRLLAARLDLSGAELEGSIEAPVGPVPAIETTRLSTAFEPVIQAGITVEVAGSEIIFTARDEQGKALPGARITLNGGATRIADAAGRVSFPVARGRHVLLIEADGYPASEAVVVV</sequence>
<keyword evidence="2" id="KW-1185">Reference proteome</keyword>
<name>A0A853IJI7_9BURK</name>
<comment type="caution">
    <text evidence="1">The sequence shown here is derived from an EMBL/GenBank/DDBJ whole genome shotgun (WGS) entry which is preliminary data.</text>
</comment>